<gene>
    <name evidence="2" type="ORF">SAMN00777080_3318</name>
</gene>
<feature type="signal peptide" evidence="1">
    <location>
        <begin position="1"/>
        <end position="21"/>
    </location>
</feature>
<keyword evidence="1" id="KW-0732">Signal</keyword>
<reference evidence="3" key="1">
    <citation type="submission" date="2017-04" db="EMBL/GenBank/DDBJ databases">
        <authorList>
            <person name="Varghese N."/>
            <person name="Submissions S."/>
        </authorList>
    </citation>
    <scope>NUCLEOTIDE SEQUENCE [LARGE SCALE GENOMIC DNA]</scope>
    <source>
        <strain evidence="3">DSM 16537</strain>
    </source>
</reference>
<evidence type="ECO:0000256" key="1">
    <source>
        <dbReference type="SAM" id="SignalP"/>
    </source>
</evidence>
<dbReference type="InterPro" id="IPR019861">
    <property type="entry name" value="PorP/SprF_Bacteroidetes"/>
</dbReference>
<feature type="chain" id="PRO_5012393574" evidence="1">
    <location>
        <begin position="22"/>
        <end position="341"/>
    </location>
</feature>
<protein>
    <submittedName>
        <fullName evidence="2">Type IX secretion system membrane protein, PorP/SprF family</fullName>
    </submittedName>
</protein>
<dbReference type="NCBIfam" id="TIGR03519">
    <property type="entry name" value="T9SS_PorP_fam"/>
    <property type="match status" value="1"/>
</dbReference>
<dbReference type="OrthoDB" id="1186563at2"/>
<dbReference type="STRING" id="758820.SAMN00777080_3318"/>
<proteinExistence type="predicted"/>
<dbReference type="RefSeq" id="WP_084121484.1">
    <property type="nucleotide sequence ID" value="NZ_LT838813.1"/>
</dbReference>
<accession>A0A1W2H7R0</accession>
<dbReference type="Proteomes" id="UP000192333">
    <property type="component" value="Chromosome I"/>
</dbReference>
<keyword evidence="3" id="KW-1185">Reference proteome</keyword>
<dbReference type="Pfam" id="PF11751">
    <property type="entry name" value="PorP_SprF"/>
    <property type="match status" value="1"/>
</dbReference>
<name>A0A1W2H7R0_9BACT</name>
<evidence type="ECO:0000313" key="2">
    <source>
        <dbReference type="EMBL" id="SMD44692.1"/>
    </source>
</evidence>
<organism evidence="2 3">
    <name type="scientific">Aquiflexum balticum DSM 16537</name>
    <dbReference type="NCBI Taxonomy" id="758820"/>
    <lineage>
        <taxon>Bacteria</taxon>
        <taxon>Pseudomonadati</taxon>
        <taxon>Bacteroidota</taxon>
        <taxon>Cytophagia</taxon>
        <taxon>Cytophagales</taxon>
        <taxon>Cyclobacteriaceae</taxon>
        <taxon>Aquiflexum</taxon>
    </lineage>
</organism>
<dbReference type="AlphaFoldDB" id="A0A1W2H7R0"/>
<evidence type="ECO:0000313" key="3">
    <source>
        <dbReference type="Proteomes" id="UP000192333"/>
    </source>
</evidence>
<dbReference type="EMBL" id="LT838813">
    <property type="protein sequence ID" value="SMD44692.1"/>
    <property type="molecule type" value="Genomic_DNA"/>
</dbReference>
<sequence>MMAKITSIALLAMLISFQGFSQDFHFSQFYASPLNLNPALTGSTELTRVGINYRKQWPGLSYDFNAYSAYFDHYSYDLNSGFGIMVNSFQEANMQINTSDISFLYSYNLQVAESWNFRFGGQGAWVRRSAKLDNLLFGDQVDLFNRTVNQTSIDQIPDFEPNGYLDFSFGALVNNDMMWLGASAHHINQPNLSFFPDNEAGVLPMKWSVHGGVNFPLGASDYFGSNFDNQVSILANYKQQGPFQQLDMAVQALYGNVIGGLGYRGIPGLRNTPNQDSIILMLGVNLENGLVIGYSYDFMISNIGYQTRGAHEVSIRYQFLLGDPRSRNQKSRVMRCFKYMM</sequence>